<keyword evidence="2" id="KW-1185">Reference proteome</keyword>
<organism evidence="1 2">
    <name type="scientific">Pantoea conspicua</name>
    <dbReference type="NCBI Taxonomy" id="472705"/>
    <lineage>
        <taxon>Bacteria</taxon>
        <taxon>Pseudomonadati</taxon>
        <taxon>Pseudomonadota</taxon>
        <taxon>Gammaproteobacteria</taxon>
        <taxon>Enterobacterales</taxon>
        <taxon>Erwiniaceae</taxon>
        <taxon>Pantoea</taxon>
    </lineage>
</organism>
<proteinExistence type="predicted"/>
<comment type="caution">
    <text evidence="1">The sequence shown here is derived from an EMBL/GenBank/DDBJ whole genome shotgun (WGS) entry which is preliminary data.</text>
</comment>
<name>A0A1X1BW57_9GAMM</name>
<protein>
    <recommendedName>
        <fullName evidence="3">L-asparaginase</fullName>
    </recommendedName>
</protein>
<reference evidence="1 2" key="1">
    <citation type="journal article" date="2017" name="Antonie Van Leeuwenhoek">
        <title>Phylogenomic resolution of the bacterial genus Pantoea and its relationship with Erwinia and Tatumella.</title>
        <authorList>
            <person name="Palmer M."/>
            <person name="Steenkamp E.T."/>
            <person name="Coetzee M.P."/>
            <person name="Chan W.Y."/>
            <person name="van Zyl E."/>
            <person name="De Maayer P."/>
            <person name="Coutinho T.A."/>
            <person name="Blom J."/>
            <person name="Smits T.H."/>
            <person name="Duffy B."/>
            <person name="Venter S.N."/>
        </authorList>
    </citation>
    <scope>NUCLEOTIDE SEQUENCE [LARGE SCALE GENOMIC DNA]</scope>
    <source>
        <strain evidence="1 2">LMG 24534</strain>
    </source>
</reference>
<evidence type="ECO:0000313" key="1">
    <source>
        <dbReference type="EMBL" id="ORM52828.1"/>
    </source>
</evidence>
<evidence type="ECO:0008006" key="3">
    <source>
        <dbReference type="Google" id="ProtNLM"/>
    </source>
</evidence>
<dbReference type="Proteomes" id="UP000193933">
    <property type="component" value="Unassembled WGS sequence"/>
</dbReference>
<sequence>MIQSLARQAILFASLNLGSAHNPHVLRVRLLVPRCPRSDCLQQLRLARQALKHSVERLFRRL</sequence>
<evidence type="ECO:0000313" key="2">
    <source>
        <dbReference type="Proteomes" id="UP000193933"/>
    </source>
</evidence>
<accession>A0A1X1BW57</accession>
<dbReference type="EMBL" id="MLFN01000025">
    <property type="protein sequence ID" value="ORM52828.1"/>
    <property type="molecule type" value="Genomic_DNA"/>
</dbReference>
<gene>
    <name evidence="1" type="ORF">HA41_10320</name>
</gene>
<dbReference type="AlphaFoldDB" id="A0A1X1BW57"/>